<evidence type="ECO:0000313" key="1">
    <source>
        <dbReference type="EMBL" id="GAA4245018.1"/>
    </source>
</evidence>
<organism evidence="1 2">
    <name type="scientific">Dactylosporangium darangshiense</name>
    <dbReference type="NCBI Taxonomy" id="579108"/>
    <lineage>
        <taxon>Bacteria</taxon>
        <taxon>Bacillati</taxon>
        <taxon>Actinomycetota</taxon>
        <taxon>Actinomycetes</taxon>
        <taxon>Micromonosporales</taxon>
        <taxon>Micromonosporaceae</taxon>
        <taxon>Dactylosporangium</taxon>
    </lineage>
</organism>
<sequence>MAWEEFRAETAARDAGNEARHGWPRLLGPLVEAASRTCLSRFYPYFSHHTLRFATVERHWTVFDPEPPASIATVLGDQPEYCVWWGQICGDYERPTLVLQTTDPQEAARLAELLTDGWPFAYPIRPRAAAVREGIFWVEAQA</sequence>
<accession>A0ABP8CZF9</accession>
<reference evidence="2" key="1">
    <citation type="journal article" date="2019" name="Int. J. Syst. Evol. Microbiol.">
        <title>The Global Catalogue of Microorganisms (GCM) 10K type strain sequencing project: providing services to taxonomists for standard genome sequencing and annotation.</title>
        <authorList>
            <consortium name="The Broad Institute Genomics Platform"/>
            <consortium name="The Broad Institute Genome Sequencing Center for Infectious Disease"/>
            <person name="Wu L."/>
            <person name="Ma J."/>
        </authorList>
    </citation>
    <scope>NUCLEOTIDE SEQUENCE [LARGE SCALE GENOMIC DNA]</scope>
    <source>
        <strain evidence="2">JCM 17441</strain>
    </source>
</reference>
<comment type="caution">
    <text evidence="1">The sequence shown here is derived from an EMBL/GenBank/DDBJ whole genome shotgun (WGS) entry which is preliminary data.</text>
</comment>
<proteinExistence type="predicted"/>
<keyword evidence="2" id="KW-1185">Reference proteome</keyword>
<dbReference type="RefSeq" id="WP_345121797.1">
    <property type="nucleotide sequence ID" value="NZ_BAABAT010000002.1"/>
</dbReference>
<protein>
    <submittedName>
        <fullName evidence="1">Uncharacterized protein</fullName>
    </submittedName>
</protein>
<gene>
    <name evidence="1" type="ORF">GCM10022255_010540</name>
</gene>
<name>A0ABP8CZF9_9ACTN</name>
<evidence type="ECO:0000313" key="2">
    <source>
        <dbReference type="Proteomes" id="UP001500620"/>
    </source>
</evidence>
<dbReference type="Proteomes" id="UP001500620">
    <property type="component" value="Unassembled WGS sequence"/>
</dbReference>
<dbReference type="EMBL" id="BAABAT010000002">
    <property type="protein sequence ID" value="GAA4245018.1"/>
    <property type="molecule type" value="Genomic_DNA"/>
</dbReference>